<dbReference type="STRING" id="99656.SAMN05421659_11094"/>
<dbReference type="RefSeq" id="WP_092454831.1">
    <property type="nucleotide sequence ID" value="NZ_FOJI01000010.1"/>
</dbReference>
<dbReference type="PROSITE" id="PS51677">
    <property type="entry name" value="NODB"/>
    <property type="match status" value="1"/>
</dbReference>
<keyword evidence="5" id="KW-1185">Reference proteome</keyword>
<feature type="domain" description="NodB homology" evidence="3">
    <location>
        <begin position="43"/>
        <end position="217"/>
    </location>
</feature>
<dbReference type="InterPro" id="IPR011330">
    <property type="entry name" value="Glyco_hydro/deAcase_b/a-brl"/>
</dbReference>
<dbReference type="PANTHER" id="PTHR10587">
    <property type="entry name" value="GLYCOSYL TRANSFERASE-RELATED"/>
    <property type="match status" value="1"/>
</dbReference>
<dbReference type="Pfam" id="PF01522">
    <property type="entry name" value="Polysacc_deac_1"/>
    <property type="match status" value="1"/>
</dbReference>
<dbReference type="Gene3D" id="3.20.20.370">
    <property type="entry name" value="Glycoside hydrolase/deacetylase"/>
    <property type="match status" value="1"/>
</dbReference>
<dbReference type="OrthoDB" id="9806342at2"/>
<gene>
    <name evidence="4" type="ORF">SAMN05421659_11094</name>
</gene>
<protein>
    <submittedName>
        <fullName evidence="4">Peptidoglycan/xylan/chitin deacetylase, PgdA/CDA1 family</fullName>
    </submittedName>
</protein>
<keyword evidence="2" id="KW-0378">Hydrolase</keyword>
<dbReference type="PROSITE" id="PS51257">
    <property type="entry name" value="PROKAR_LIPOPROTEIN"/>
    <property type="match status" value="1"/>
</dbReference>
<evidence type="ECO:0000259" key="3">
    <source>
        <dbReference type="PROSITE" id="PS51677"/>
    </source>
</evidence>
<organism evidence="4 5">
    <name type="scientific">[Clostridium] fimetarium</name>
    <dbReference type="NCBI Taxonomy" id="99656"/>
    <lineage>
        <taxon>Bacteria</taxon>
        <taxon>Bacillati</taxon>
        <taxon>Bacillota</taxon>
        <taxon>Clostridia</taxon>
        <taxon>Lachnospirales</taxon>
        <taxon>Lachnospiraceae</taxon>
    </lineage>
</organism>
<dbReference type="GO" id="GO:0016020">
    <property type="term" value="C:membrane"/>
    <property type="evidence" value="ECO:0007669"/>
    <property type="project" value="TreeGrafter"/>
</dbReference>
<name>A0A1I0R040_9FIRM</name>
<evidence type="ECO:0000256" key="1">
    <source>
        <dbReference type="ARBA" id="ARBA00022723"/>
    </source>
</evidence>
<keyword evidence="1" id="KW-0479">Metal-binding</keyword>
<evidence type="ECO:0000256" key="2">
    <source>
        <dbReference type="ARBA" id="ARBA00022801"/>
    </source>
</evidence>
<evidence type="ECO:0000313" key="5">
    <source>
        <dbReference type="Proteomes" id="UP000199701"/>
    </source>
</evidence>
<evidence type="ECO:0000313" key="4">
    <source>
        <dbReference type="EMBL" id="SEW33323.1"/>
    </source>
</evidence>
<dbReference type="AlphaFoldDB" id="A0A1I0R040"/>
<dbReference type="InterPro" id="IPR002509">
    <property type="entry name" value="NODB_dom"/>
</dbReference>
<accession>A0A1I0R040</accession>
<dbReference type="PANTHER" id="PTHR10587:SF133">
    <property type="entry name" value="CHITIN DEACETYLASE 1-RELATED"/>
    <property type="match status" value="1"/>
</dbReference>
<dbReference type="GO" id="GO:0005975">
    <property type="term" value="P:carbohydrate metabolic process"/>
    <property type="evidence" value="ECO:0007669"/>
    <property type="project" value="InterPro"/>
</dbReference>
<dbReference type="EMBL" id="FOJI01000010">
    <property type="protein sequence ID" value="SEW33323.1"/>
    <property type="molecule type" value="Genomic_DNA"/>
</dbReference>
<proteinExistence type="predicted"/>
<dbReference type="SUPFAM" id="SSF88713">
    <property type="entry name" value="Glycoside hydrolase/deacetylase"/>
    <property type="match status" value="1"/>
</dbReference>
<dbReference type="InterPro" id="IPR050248">
    <property type="entry name" value="Polysacc_deacetylase_ArnD"/>
</dbReference>
<dbReference type="GO" id="GO:0046872">
    <property type="term" value="F:metal ion binding"/>
    <property type="evidence" value="ECO:0007669"/>
    <property type="project" value="UniProtKB-KW"/>
</dbReference>
<sequence length="225" mass="25617">MKKRILCKVLLILIICGLFACSYMDNNKYKETVSNTSVIYYENVVAITFDDGPRRSTTVRLLDGLKELNVKATFFLMGKNIIGNEDIVKRMYEEGHLIGNHTYSHVELCDVCHDMALEEIESTNNLIYDITGYMPKYIRPPFGSYSDKLQLEINMTPVMWSVDPNDWNTTDTYGVVKAVVSKVKSGDIILLHDFYDSSVTAALEIIEQLKAKGYIFVTVDQIILD</sequence>
<reference evidence="4 5" key="1">
    <citation type="submission" date="2016-10" db="EMBL/GenBank/DDBJ databases">
        <authorList>
            <person name="de Groot N.N."/>
        </authorList>
    </citation>
    <scope>NUCLEOTIDE SEQUENCE [LARGE SCALE GENOMIC DNA]</scope>
    <source>
        <strain evidence="4 5">DSM 9179</strain>
    </source>
</reference>
<dbReference type="GO" id="GO:0016810">
    <property type="term" value="F:hydrolase activity, acting on carbon-nitrogen (but not peptide) bonds"/>
    <property type="evidence" value="ECO:0007669"/>
    <property type="project" value="InterPro"/>
</dbReference>
<dbReference type="Proteomes" id="UP000199701">
    <property type="component" value="Unassembled WGS sequence"/>
</dbReference>